<keyword evidence="2" id="KW-1185">Reference proteome</keyword>
<evidence type="ECO:0000313" key="1">
    <source>
        <dbReference type="EMBL" id="KAI0068741.1"/>
    </source>
</evidence>
<reference evidence="1" key="2">
    <citation type="journal article" date="2022" name="New Phytol.">
        <title>Evolutionary transition to the ectomycorrhizal habit in the genomes of a hyperdiverse lineage of mushroom-forming fungi.</title>
        <authorList>
            <person name="Looney B."/>
            <person name="Miyauchi S."/>
            <person name="Morin E."/>
            <person name="Drula E."/>
            <person name="Courty P.E."/>
            <person name="Kohler A."/>
            <person name="Kuo A."/>
            <person name="LaButti K."/>
            <person name="Pangilinan J."/>
            <person name="Lipzen A."/>
            <person name="Riley R."/>
            <person name="Andreopoulos W."/>
            <person name="He G."/>
            <person name="Johnson J."/>
            <person name="Nolan M."/>
            <person name="Tritt A."/>
            <person name="Barry K.W."/>
            <person name="Grigoriev I.V."/>
            <person name="Nagy L.G."/>
            <person name="Hibbett D."/>
            <person name="Henrissat B."/>
            <person name="Matheny P.B."/>
            <person name="Labbe J."/>
            <person name="Martin F.M."/>
        </authorList>
    </citation>
    <scope>NUCLEOTIDE SEQUENCE</scope>
    <source>
        <strain evidence="1">HHB10654</strain>
    </source>
</reference>
<evidence type="ECO:0000313" key="2">
    <source>
        <dbReference type="Proteomes" id="UP000814140"/>
    </source>
</evidence>
<accession>A0ACB8TJX2</accession>
<dbReference type="EMBL" id="MU277187">
    <property type="protein sequence ID" value="KAI0068741.1"/>
    <property type="molecule type" value="Genomic_DNA"/>
</dbReference>
<comment type="caution">
    <text evidence="1">The sequence shown here is derived from an EMBL/GenBank/DDBJ whole genome shotgun (WGS) entry which is preliminary data.</text>
</comment>
<dbReference type="Proteomes" id="UP000814140">
    <property type="component" value="Unassembled WGS sequence"/>
</dbReference>
<gene>
    <name evidence="1" type="ORF">BV25DRAFT_1817654</name>
</gene>
<organism evidence="1 2">
    <name type="scientific">Artomyces pyxidatus</name>
    <dbReference type="NCBI Taxonomy" id="48021"/>
    <lineage>
        <taxon>Eukaryota</taxon>
        <taxon>Fungi</taxon>
        <taxon>Dikarya</taxon>
        <taxon>Basidiomycota</taxon>
        <taxon>Agaricomycotina</taxon>
        <taxon>Agaricomycetes</taxon>
        <taxon>Russulales</taxon>
        <taxon>Auriscalpiaceae</taxon>
        <taxon>Artomyces</taxon>
    </lineage>
</organism>
<proteinExistence type="predicted"/>
<protein>
    <submittedName>
        <fullName evidence="1">Uncharacterized protein</fullName>
    </submittedName>
</protein>
<reference evidence="1" key="1">
    <citation type="submission" date="2021-03" db="EMBL/GenBank/DDBJ databases">
        <authorList>
            <consortium name="DOE Joint Genome Institute"/>
            <person name="Ahrendt S."/>
            <person name="Looney B.P."/>
            <person name="Miyauchi S."/>
            <person name="Morin E."/>
            <person name="Drula E."/>
            <person name="Courty P.E."/>
            <person name="Chicoki N."/>
            <person name="Fauchery L."/>
            <person name="Kohler A."/>
            <person name="Kuo A."/>
            <person name="Labutti K."/>
            <person name="Pangilinan J."/>
            <person name="Lipzen A."/>
            <person name="Riley R."/>
            <person name="Andreopoulos W."/>
            <person name="He G."/>
            <person name="Johnson J."/>
            <person name="Barry K.W."/>
            <person name="Grigoriev I.V."/>
            <person name="Nagy L."/>
            <person name="Hibbett D."/>
            <person name="Henrissat B."/>
            <person name="Matheny P.B."/>
            <person name="Labbe J."/>
            <person name="Martin F."/>
        </authorList>
    </citation>
    <scope>NUCLEOTIDE SEQUENCE</scope>
    <source>
        <strain evidence="1">HHB10654</strain>
    </source>
</reference>
<sequence>MGLVVLALRSYLVFQNIFITFKTLRPPPPSSRNNGKPSVRALTQRKRDMKGCMAIWIVWCCLATYEANLERIVSIFIPFYDEIKSVVLVFFILSRARSAEPIYLHVIRPLVKPYVATLDSVLDFIHNVGDFILLVLSLPFHGVWSWWHGSRSYDGQIALTEADSESIRSYGDDRLAASPAWSDASALPDDRVASGENLQHRSSATRQASEQLSRFYAPPRPSSSENHQIWYPPPSSYAAAQDEDIRPDPVVSSITSSMSMPEPHIPTIGANNGAVDEWRLYPPFPSAYPPTPLRPSAGISMPEPIHPTQFGIIPEHVGSAELDASDRRRDVETLQSKGNEQDFGRSLLLPREPFNPGSDGSLSDDIHMYGVREETRYIVSDDDADEQDDYETEEDDFDVTLRTPYKLRSSGAVPMDRAQSNMSIVTVATVASSATSAPSETTGLSTVDHASTLRTRTTSPSASSRSDSSNVTGQKRPLPRSARHDAYARVRAVDRLVSRSPRKPGLRVGGIRARLPISRSTSLRANADDTTSEGTLDGDDDGKSSGAISEEAAAAPKRRRIASIPRAKGTQRTRPISQNDHSTGTEAEPTNGTAAKATITRAKSRTIATRTSLRNISTRTAAAPPHSTRISSKVPSNKPDVIERSSRPVRRKATNTVVAGGR</sequence>
<name>A0ACB8TJX2_9AGAM</name>